<name>A0AAJ4VJC7_MAMSC</name>
<keyword evidence="1" id="KW-1133">Transmembrane helix</keyword>
<evidence type="ECO:0000313" key="2">
    <source>
        <dbReference type="EMBL" id="RTX75363.1"/>
    </source>
</evidence>
<feature type="transmembrane region" description="Helical" evidence="1">
    <location>
        <begin position="12"/>
        <end position="31"/>
    </location>
</feature>
<organism evidence="2 3">
    <name type="scientific">Mammaliicoccus sciuri</name>
    <name type="common">Staphylococcus sciuri</name>
    <dbReference type="NCBI Taxonomy" id="1296"/>
    <lineage>
        <taxon>Bacteria</taxon>
        <taxon>Bacillati</taxon>
        <taxon>Bacillota</taxon>
        <taxon>Bacilli</taxon>
        <taxon>Bacillales</taxon>
        <taxon>Staphylococcaceae</taxon>
        <taxon>Mammaliicoccus</taxon>
    </lineage>
</organism>
<dbReference type="EMBL" id="RXWV01000003">
    <property type="protein sequence ID" value="RTX75363.1"/>
    <property type="molecule type" value="Genomic_DNA"/>
</dbReference>
<keyword evidence="1" id="KW-0472">Membrane</keyword>
<gene>
    <name evidence="2" type="ORF">CD117_00425</name>
</gene>
<dbReference type="Proteomes" id="UP000274792">
    <property type="component" value="Unassembled WGS sequence"/>
</dbReference>
<accession>A0AAJ4VJC7</accession>
<protein>
    <submittedName>
        <fullName evidence="2">Uncharacterized protein</fullName>
    </submittedName>
</protein>
<proteinExistence type="predicted"/>
<dbReference type="RefSeq" id="WP_126476334.1">
    <property type="nucleotide sequence ID" value="NZ_JALGPB010000002.1"/>
</dbReference>
<sequence>MDIFTKIFVEKPFQVFLCILIPWLLLVIILWDEPNTKSTVLKFSIVVIPQWVFIFNTMSKNLDKELNEIIKKHNISKEKLFQITRLSNYELTENEGQFKFHVSPRRKKKYLNMLKEYYE</sequence>
<evidence type="ECO:0000256" key="1">
    <source>
        <dbReference type="SAM" id="Phobius"/>
    </source>
</evidence>
<reference evidence="2 3" key="1">
    <citation type="submission" date="2018-10" db="EMBL/GenBank/DDBJ databases">
        <title>A collection Staphylococci species genome sequencing.</title>
        <authorList>
            <person name="Cole K."/>
        </authorList>
    </citation>
    <scope>NUCLEOTIDE SEQUENCE [LARGE SCALE GENOMIC DNA]</scope>
    <source>
        <strain evidence="3">NCTC 12218</strain>
    </source>
</reference>
<dbReference type="AlphaFoldDB" id="A0AAJ4VJC7"/>
<evidence type="ECO:0000313" key="3">
    <source>
        <dbReference type="Proteomes" id="UP000274792"/>
    </source>
</evidence>
<keyword evidence="1" id="KW-0812">Transmembrane</keyword>
<comment type="caution">
    <text evidence="2">The sequence shown here is derived from an EMBL/GenBank/DDBJ whole genome shotgun (WGS) entry which is preliminary data.</text>
</comment>